<proteinExistence type="predicted"/>
<sequence>MNKLFLFTLLTLTLVQGQDTDFREKQIQASEQEVIHELIRAETWYWMARATSNSLEYHEYAGQAYLRAKEKAAALPQDLKATYTNTAEAGSEQTYWRKINAWNSFRNIFPAAWWLSLADSTLDFQDEDHLMLALEGCWAGLEPGILRQLTPKLFIVPRCNDSETFEQSTDCGEIKDEFLNTLDMNYRFLGVRDDAVAAAIGPDWAEFMKGDIPEPEHIKALGDFLKINNIIVADIIVIDEFEDPIVAGRIDI</sequence>
<evidence type="ECO:0000313" key="1">
    <source>
        <dbReference type="EMBL" id="SVD56650.1"/>
    </source>
</evidence>
<feature type="non-terminal residue" evidence="1">
    <location>
        <position position="252"/>
    </location>
</feature>
<gene>
    <name evidence="1" type="ORF">METZ01_LOCUS409504</name>
</gene>
<name>A0A382WDP2_9ZZZZ</name>
<dbReference type="AlphaFoldDB" id="A0A382WDP2"/>
<reference evidence="1" key="1">
    <citation type="submission" date="2018-05" db="EMBL/GenBank/DDBJ databases">
        <authorList>
            <person name="Lanie J.A."/>
            <person name="Ng W.-L."/>
            <person name="Kazmierczak K.M."/>
            <person name="Andrzejewski T.M."/>
            <person name="Davidsen T.M."/>
            <person name="Wayne K.J."/>
            <person name="Tettelin H."/>
            <person name="Glass J.I."/>
            <person name="Rusch D."/>
            <person name="Podicherti R."/>
            <person name="Tsui H.-C.T."/>
            <person name="Winkler M.E."/>
        </authorList>
    </citation>
    <scope>NUCLEOTIDE SEQUENCE</scope>
</reference>
<protein>
    <submittedName>
        <fullName evidence="1">Uncharacterized protein</fullName>
    </submittedName>
</protein>
<organism evidence="1">
    <name type="scientific">marine metagenome</name>
    <dbReference type="NCBI Taxonomy" id="408172"/>
    <lineage>
        <taxon>unclassified sequences</taxon>
        <taxon>metagenomes</taxon>
        <taxon>ecological metagenomes</taxon>
    </lineage>
</organism>
<accession>A0A382WDP2</accession>
<dbReference type="EMBL" id="UINC01158873">
    <property type="protein sequence ID" value="SVD56650.1"/>
    <property type="molecule type" value="Genomic_DNA"/>
</dbReference>